<feature type="region of interest" description="Disordered" evidence="1">
    <location>
        <begin position="636"/>
        <end position="655"/>
    </location>
</feature>
<gene>
    <name evidence="2" type="ORF">ACHAWU_002581</name>
</gene>
<accession>A0ABD3LY58</accession>
<organism evidence="2 3">
    <name type="scientific">Discostella pseudostelligera</name>
    <dbReference type="NCBI Taxonomy" id="259834"/>
    <lineage>
        <taxon>Eukaryota</taxon>
        <taxon>Sar</taxon>
        <taxon>Stramenopiles</taxon>
        <taxon>Ochrophyta</taxon>
        <taxon>Bacillariophyta</taxon>
        <taxon>Coscinodiscophyceae</taxon>
        <taxon>Thalassiosirophycidae</taxon>
        <taxon>Stephanodiscales</taxon>
        <taxon>Stephanodiscaceae</taxon>
        <taxon>Discostella</taxon>
    </lineage>
</organism>
<comment type="caution">
    <text evidence="2">The sequence shown here is derived from an EMBL/GenBank/DDBJ whole genome shotgun (WGS) entry which is preliminary data.</text>
</comment>
<reference evidence="2 3" key="1">
    <citation type="submission" date="2024-10" db="EMBL/GenBank/DDBJ databases">
        <title>Updated reference genomes for cyclostephanoid diatoms.</title>
        <authorList>
            <person name="Roberts W.R."/>
            <person name="Alverson A.J."/>
        </authorList>
    </citation>
    <scope>NUCLEOTIDE SEQUENCE [LARGE SCALE GENOMIC DNA]</scope>
    <source>
        <strain evidence="2 3">AJA232-27</strain>
    </source>
</reference>
<dbReference type="EMBL" id="JALLBG020000299">
    <property type="protein sequence ID" value="KAL3756678.1"/>
    <property type="molecule type" value="Genomic_DNA"/>
</dbReference>
<dbReference type="Proteomes" id="UP001530293">
    <property type="component" value="Unassembled WGS sequence"/>
</dbReference>
<dbReference type="AlphaFoldDB" id="A0ABD3LY58"/>
<evidence type="ECO:0000313" key="3">
    <source>
        <dbReference type="Proteomes" id="UP001530293"/>
    </source>
</evidence>
<evidence type="ECO:0000313" key="2">
    <source>
        <dbReference type="EMBL" id="KAL3756678.1"/>
    </source>
</evidence>
<feature type="region of interest" description="Disordered" evidence="1">
    <location>
        <begin position="170"/>
        <end position="200"/>
    </location>
</feature>
<feature type="region of interest" description="Disordered" evidence="1">
    <location>
        <begin position="675"/>
        <end position="695"/>
    </location>
</feature>
<proteinExistence type="predicted"/>
<feature type="compositionally biased region" description="Basic and acidic residues" evidence="1">
    <location>
        <begin position="686"/>
        <end position="695"/>
    </location>
</feature>
<feature type="region of interest" description="Disordered" evidence="1">
    <location>
        <begin position="1"/>
        <end position="65"/>
    </location>
</feature>
<protein>
    <submittedName>
        <fullName evidence="2">Uncharacterized protein</fullName>
    </submittedName>
</protein>
<sequence length="695" mass="77862">MPPFRSQRIDPYDDGTGRSSTARTSLHHGTVRQRTSVDNGQHSVGSDRRLTFGDGGGHRTNAPGGGNGGLIGNGMRQPQHLGVNSIHDHILGTFNNGSYQRRHESVETRAFPQGHYRAELGHSHSNTSSKTTTRYHDHESGVIKSKTGAAPLTSQLHPLMELRRRPPRAQIDTTGEYNDFDFKGTRPRGGRRSSAASQHVPTASEITSQMLFVLARLLGFIPERKKHPQNGLTTLSSINPTTRILRLLILLSFLSYTIKHIFPPIIDHLTRPKPWAWSGGVSLPKKIVPHRNLAGRNCVMNYFIEKQPPDEYDPDYVDIKPGELNKDGTPKVRPPIKIVEGSYRTKGQVHVISRFIESVANSFRANTKIRQHLIFAEVRDSGHLAYEALRHWPPRGQHRATVHVLASDNDGKDNTPDARALGYGTLEDIELRFKGNSQARIYDREGKIAGLPDTEGVDDDEVLSAMMEMDAPDQETIDLRLKSGRRRLMAQTNSSNALEGMRPYPNLRTLLPFEDEDDGEGEIVVPYLHIDGITMANQMQVLEAARSLFEEKKAVAVGIEHSPDMDVRVLIQFFTSVRYKTFYLGTRQIARIDNLCEEVLADVLEHPYVKKHDHTIRRFFIRLGFLSKEELRLSGDAATPEGPKRRETPPFFVAMPRGRKGKEEMTIQTMYDLFSGSGGGGQVKTANDRKAPGKK</sequence>
<keyword evidence="3" id="KW-1185">Reference proteome</keyword>
<evidence type="ECO:0000256" key="1">
    <source>
        <dbReference type="SAM" id="MobiDB-lite"/>
    </source>
</evidence>
<feature type="compositionally biased region" description="Polar residues" evidence="1">
    <location>
        <begin position="32"/>
        <end position="44"/>
    </location>
</feature>
<name>A0ABD3LY58_9STRA</name>